<dbReference type="AlphaFoldDB" id="A0AAV4HYK6"/>
<name>A0AAV4HYK6_9GAST</name>
<evidence type="ECO:0000313" key="1">
    <source>
        <dbReference type="EMBL" id="GFS02287.1"/>
    </source>
</evidence>
<comment type="caution">
    <text evidence="1">The sequence shown here is derived from an EMBL/GenBank/DDBJ whole genome shotgun (WGS) entry which is preliminary data.</text>
</comment>
<organism evidence="1 2">
    <name type="scientific">Elysia marginata</name>
    <dbReference type="NCBI Taxonomy" id="1093978"/>
    <lineage>
        <taxon>Eukaryota</taxon>
        <taxon>Metazoa</taxon>
        <taxon>Spiralia</taxon>
        <taxon>Lophotrochozoa</taxon>
        <taxon>Mollusca</taxon>
        <taxon>Gastropoda</taxon>
        <taxon>Heterobranchia</taxon>
        <taxon>Euthyneura</taxon>
        <taxon>Panpulmonata</taxon>
        <taxon>Sacoglossa</taxon>
        <taxon>Placobranchoidea</taxon>
        <taxon>Plakobranchidae</taxon>
        <taxon>Elysia</taxon>
    </lineage>
</organism>
<sequence length="128" mass="14827">MPNHDGEKEDIKQRVLKGYSFTFKNLDIFIRVHENEHQRPSKFNTNIGYQYRIHPRCKIFDDKGSGVRGIVRFRKVMRKRLTMFPIQANTARGRVTSSVPVTLAKELLFRMGEGGGWVGEWGIAKIGY</sequence>
<evidence type="ECO:0000313" key="2">
    <source>
        <dbReference type="Proteomes" id="UP000762676"/>
    </source>
</evidence>
<proteinExistence type="predicted"/>
<dbReference type="Proteomes" id="UP000762676">
    <property type="component" value="Unassembled WGS sequence"/>
</dbReference>
<accession>A0AAV4HYK6</accession>
<protein>
    <submittedName>
        <fullName evidence="1">Uncharacterized protein</fullName>
    </submittedName>
</protein>
<keyword evidence="2" id="KW-1185">Reference proteome</keyword>
<reference evidence="1 2" key="1">
    <citation type="journal article" date="2021" name="Elife">
        <title>Chloroplast acquisition without the gene transfer in kleptoplastic sea slugs, Plakobranchus ocellatus.</title>
        <authorList>
            <person name="Maeda T."/>
            <person name="Takahashi S."/>
            <person name="Yoshida T."/>
            <person name="Shimamura S."/>
            <person name="Takaki Y."/>
            <person name="Nagai Y."/>
            <person name="Toyoda A."/>
            <person name="Suzuki Y."/>
            <person name="Arimoto A."/>
            <person name="Ishii H."/>
            <person name="Satoh N."/>
            <person name="Nishiyama T."/>
            <person name="Hasebe M."/>
            <person name="Maruyama T."/>
            <person name="Minagawa J."/>
            <person name="Obokata J."/>
            <person name="Shigenobu S."/>
        </authorList>
    </citation>
    <scope>NUCLEOTIDE SEQUENCE [LARGE SCALE GENOMIC DNA]</scope>
</reference>
<gene>
    <name evidence="1" type="ORF">ElyMa_006441700</name>
</gene>
<dbReference type="EMBL" id="BMAT01012938">
    <property type="protein sequence ID" value="GFS02287.1"/>
    <property type="molecule type" value="Genomic_DNA"/>
</dbReference>